<organism evidence="2 3">
    <name type="scientific">Holothuria leucospilota</name>
    <name type="common">Black long sea cucumber</name>
    <name type="synonym">Mertensiothuria leucospilota</name>
    <dbReference type="NCBI Taxonomy" id="206669"/>
    <lineage>
        <taxon>Eukaryota</taxon>
        <taxon>Metazoa</taxon>
        <taxon>Echinodermata</taxon>
        <taxon>Eleutherozoa</taxon>
        <taxon>Echinozoa</taxon>
        <taxon>Holothuroidea</taxon>
        <taxon>Aspidochirotacea</taxon>
        <taxon>Aspidochirotida</taxon>
        <taxon>Holothuriidae</taxon>
        <taxon>Holothuria</taxon>
    </lineage>
</organism>
<dbReference type="GO" id="GO:0005509">
    <property type="term" value="F:calcium ion binding"/>
    <property type="evidence" value="ECO:0007669"/>
    <property type="project" value="InterPro"/>
</dbReference>
<dbReference type="PANTHER" id="PTHR23048">
    <property type="entry name" value="MYOSIN LIGHT CHAIN 1, 3"/>
    <property type="match status" value="1"/>
</dbReference>
<dbReference type="OrthoDB" id="26525at2759"/>
<name>A0A9Q1C044_HOLLE</name>
<dbReference type="PANTHER" id="PTHR23048:SF49">
    <property type="entry name" value="FI08416P-RELATED"/>
    <property type="match status" value="1"/>
</dbReference>
<accession>A0A9Q1C044</accession>
<dbReference type="FunFam" id="1.10.238.10:FF:000001">
    <property type="entry name" value="Calmodulin 1"/>
    <property type="match status" value="1"/>
</dbReference>
<dbReference type="SUPFAM" id="SSF47473">
    <property type="entry name" value="EF-hand"/>
    <property type="match status" value="1"/>
</dbReference>
<dbReference type="InterPro" id="IPR011992">
    <property type="entry name" value="EF-hand-dom_pair"/>
</dbReference>
<feature type="domain" description="EF-hand" evidence="1">
    <location>
        <begin position="15"/>
        <end position="50"/>
    </location>
</feature>
<keyword evidence="3" id="KW-1185">Reference proteome</keyword>
<dbReference type="EMBL" id="JAIZAY010000009">
    <property type="protein sequence ID" value="KAJ8035631.1"/>
    <property type="molecule type" value="Genomic_DNA"/>
</dbReference>
<feature type="domain" description="EF-hand" evidence="1">
    <location>
        <begin position="92"/>
        <end position="127"/>
    </location>
</feature>
<reference evidence="2" key="1">
    <citation type="submission" date="2021-10" db="EMBL/GenBank/DDBJ databases">
        <title>Tropical sea cucumber genome reveals ecological adaptation and Cuvierian tubules defense mechanism.</title>
        <authorList>
            <person name="Chen T."/>
        </authorList>
    </citation>
    <scope>NUCLEOTIDE SEQUENCE</scope>
    <source>
        <strain evidence="2">Nanhai2018</strain>
        <tissue evidence="2">Muscle</tissue>
    </source>
</reference>
<evidence type="ECO:0000313" key="3">
    <source>
        <dbReference type="Proteomes" id="UP001152320"/>
    </source>
</evidence>
<dbReference type="Proteomes" id="UP001152320">
    <property type="component" value="Chromosome 9"/>
</dbReference>
<gene>
    <name evidence="2" type="ORF">HOLleu_19368</name>
</gene>
<evidence type="ECO:0000313" key="2">
    <source>
        <dbReference type="EMBL" id="KAJ8035631.1"/>
    </source>
</evidence>
<dbReference type="InterPro" id="IPR002048">
    <property type="entry name" value="EF_hand_dom"/>
</dbReference>
<comment type="caution">
    <text evidence="2">The sequence shown here is derived from an EMBL/GenBank/DDBJ whole genome shotgun (WGS) entry which is preliminary data.</text>
</comment>
<dbReference type="GO" id="GO:0016460">
    <property type="term" value="C:myosin II complex"/>
    <property type="evidence" value="ECO:0007669"/>
    <property type="project" value="TreeGrafter"/>
</dbReference>
<proteinExistence type="predicted"/>
<dbReference type="PROSITE" id="PS50222">
    <property type="entry name" value="EF_HAND_2"/>
    <property type="match status" value="2"/>
</dbReference>
<dbReference type="InterPro" id="IPR050230">
    <property type="entry name" value="CALM/Myosin/TropC-like"/>
</dbReference>
<sequence length="164" mass="18763">MSSKKTAPPRELTPEEVEEYKDSFLLFDTKGDNKVQGDMIGSIIRALGFNPTQALVKNVAGDKLDQFVRVTWEEFFPMLQTAREAKREGKEGTVDDFYECFKVFDKEDNGQVNAGEMTHVLCTLAERLEEGELEPLMTPHIDPNGNLRYEEFIKHIMTDPLEMI</sequence>
<dbReference type="Gene3D" id="1.10.238.10">
    <property type="entry name" value="EF-hand"/>
    <property type="match status" value="2"/>
</dbReference>
<dbReference type="AlphaFoldDB" id="A0A9Q1C044"/>
<evidence type="ECO:0000259" key="1">
    <source>
        <dbReference type="PROSITE" id="PS50222"/>
    </source>
</evidence>
<protein>
    <submittedName>
        <fullName evidence="2">Myosin light chain 1/3, skeletal muscle isoform</fullName>
    </submittedName>
</protein>